<dbReference type="GO" id="GO:0004392">
    <property type="term" value="F:heme oxygenase (decyclizing) activity"/>
    <property type="evidence" value="ECO:0007669"/>
    <property type="project" value="InterPro"/>
</dbReference>
<dbReference type="Proteomes" id="UP000252038">
    <property type="component" value="Chromosome"/>
</dbReference>
<evidence type="ECO:0000256" key="1">
    <source>
        <dbReference type="SAM" id="MobiDB-lite"/>
    </source>
</evidence>
<evidence type="ECO:0000313" key="2">
    <source>
        <dbReference type="EMBL" id="AXE35617.1"/>
    </source>
</evidence>
<protein>
    <submittedName>
        <fullName evidence="2">Biliverdin-producing heme oxygenase</fullName>
    </submittedName>
</protein>
<dbReference type="InterPro" id="IPR016084">
    <property type="entry name" value="Haem_Oase-like_multi-hlx"/>
</dbReference>
<dbReference type="SUPFAM" id="SSF48613">
    <property type="entry name" value="Heme oxygenase-like"/>
    <property type="match status" value="1"/>
</dbReference>
<reference evidence="2 3" key="1">
    <citation type="submission" date="2018-05" db="EMBL/GenBank/DDBJ databases">
        <title>Genome sequencing, assembly and analysis of the novel insecticidal bacterium, Chromobacterium phragmitis.</title>
        <authorList>
            <person name="Sparks M.E."/>
            <person name="Blackburn M.B."/>
            <person name="Gundersen-Rindal D.E."/>
        </authorList>
    </citation>
    <scope>NUCLEOTIDE SEQUENCE [LARGE SCALE GENOMIC DNA]</scope>
    <source>
        <strain evidence="2">IIBBL 274-1</strain>
    </source>
</reference>
<dbReference type="KEGG" id="chrb:DK843_15675"/>
<dbReference type="GO" id="GO:0006788">
    <property type="term" value="P:heme oxidation"/>
    <property type="evidence" value="ECO:0007669"/>
    <property type="project" value="InterPro"/>
</dbReference>
<dbReference type="RefSeq" id="WP_114073743.1">
    <property type="nucleotide sequence ID" value="NZ_CP029554.1"/>
</dbReference>
<sequence length="193" mass="21328">MNMTMERTRTQDLKARTHSTHDQLDQRIMANQPFASRDNYARFLDAQYRFLRDADALYDNPELAKLFPDLAERRRYHSIAADMGDLGRPLPHLAEAPISGALDVASAMGWLYVVEGSKLGAAILYKLAGKLGLDEAFGARHLAGHPDGRARHWRAFTSALDGLALDDEAESRVTAGAVAAFACMNGHLDRVYA</sequence>
<dbReference type="Gene3D" id="1.20.910.10">
    <property type="entry name" value="Heme oxygenase-like"/>
    <property type="match status" value="1"/>
</dbReference>
<feature type="region of interest" description="Disordered" evidence="1">
    <location>
        <begin position="1"/>
        <end position="21"/>
    </location>
</feature>
<evidence type="ECO:0000313" key="3">
    <source>
        <dbReference type="Proteomes" id="UP000252038"/>
    </source>
</evidence>
<name>A0A344UK19_9NEIS</name>
<dbReference type="AlphaFoldDB" id="A0A344UK19"/>
<proteinExistence type="predicted"/>
<gene>
    <name evidence="2" type="ORF">DK843_15675</name>
</gene>
<dbReference type="EMBL" id="CP029554">
    <property type="protein sequence ID" value="AXE35617.1"/>
    <property type="molecule type" value="Genomic_DNA"/>
</dbReference>
<dbReference type="InterPro" id="IPR016053">
    <property type="entry name" value="Haem_Oase-like"/>
</dbReference>
<organism evidence="2 3">
    <name type="scientific">Chromobacterium phragmitis</name>
    <dbReference type="NCBI Taxonomy" id="2202141"/>
    <lineage>
        <taxon>Bacteria</taxon>
        <taxon>Pseudomonadati</taxon>
        <taxon>Pseudomonadota</taxon>
        <taxon>Betaproteobacteria</taxon>
        <taxon>Neisseriales</taxon>
        <taxon>Chromobacteriaceae</taxon>
        <taxon>Chromobacterium</taxon>
    </lineage>
</organism>
<dbReference type="CDD" id="cd19166">
    <property type="entry name" value="HemeO-bac"/>
    <property type="match status" value="1"/>
</dbReference>
<dbReference type="Pfam" id="PF01126">
    <property type="entry name" value="Heme_oxygenase"/>
    <property type="match status" value="1"/>
</dbReference>
<accession>A0A344UK19</accession>